<feature type="transmembrane region" description="Helical" evidence="1">
    <location>
        <begin position="33"/>
        <end position="51"/>
    </location>
</feature>
<feature type="transmembrane region" description="Helical" evidence="1">
    <location>
        <begin position="63"/>
        <end position="81"/>
    </location>
</feature>
<keyword evidence="2" id="KW-0378">Hydrolase</keyword>
<keyword evidence="1" id="KW-0472">Membrane</keyword>
<gene>
    <name evidence="2" type="ORF">GLW05_13175</name>
</gene>
<feature type="transmembrane region" description="Helical" evidence="1">
    <location>
        <begin position="174"/>
        <end position="196"/>
    </location>
</feature>
<dbReference type="EMBL" id="WMEQ01000010">
    <property type="protein sequence ID" value="MYL34543.1"/>
    <property type="molecule type" value="Genomic_DNA"/>
</dbReference>
<accession>A0A6I5A1V8</accession>
<proteinExistence type="predicted"/>
<organism evidence="2 3">
    <name type="scientific">Pontibacillus yanchengensis</name>
    <dbReference type="NCBI Taxonomy" id="462910"/>
    <lineage>
        <taxon>Bacteria</taxon>
        <taxon>Bacillati</taxon>
        <taxon>Bacillota</taxon>
        <taxon>Bacilli</taxon>
        <taxon>Bacillales</taxon>
        <taxon>Bacillaceae</taxon>
        <taxon>Pontibacillus</taxon>
    </lineage>
</organism>
<dbReference type="Proteomes" id="UP000468638">
    <property type="component" value="Unassembled WGS sequence"/>
</dbReference>
<sequence length="202" mass="22456">MHMVATSHQVMGFTWGMGAITIYNSVGYIPDQLFSTILFFAAVIIGSLIPDIDTPKSKLGGPFERWGFMFVICLVGVEILTPGFSRSAQFLLMILSPLLFVYSGHRKFTHSIAFLALMGAYSFLLHTYIAIPLFYLVGFLTGIVSHLFGDFLTKRGIPLFYPISRKHVKFFYTFRTGSPIEVSITAALVVLNIVILSKNVLG</sequence>
<protein>
    <submittedName>
        <fullName evidence="2">Metal-dependent hydrolase</fullName>
    </submittedName>
</protein>
<dbReference type="Pfam" id="PF04307">
    <property type="entry name" value="YdjM"/>
    <property type="match status" value="1"/>
</dbReference>
<feature type="transmembrane region" description="Helical" evidence="1">
    <location>
        <begin position="135"/>
        <end position="153"/>
    </location>
</feature>
<evidence type="ECO:0000313" key="2">
    <source>
        <dbReference type="EMBL" id="MYL34543.1"/>
    </source>
</evidence>
<dbReference type="PANTHER" id="PTHR35531">
    <property type="entry name" value="INNER MEMBRANE PROTEIN YBCI-RELATED"/>
    <property type="match status" value="1"/>
</dbReference>
<reference evidence="2 3" key="1">
    <citation type="submission" date="2019-11" db="EMBL/GenBank/DDBJ databases">
        <title>Genome sequences of 17 halophilic strains isolated from different environments.</title>
        <authorList>
            <person name="Furrow R.E."/>
        </authorList>
    </citation>
    <scope>NUCLEOTIDE SEQUENCE [LARGE SCALE GENOMIC DNA]</scope>
    <source>
        <strain evidence="2 3">22514_16_FS</strain>
    </source>
</reference>
<keyword evidence="1" id="KW-0812">Transmembrane</keyword>
<comment type="caution">
    <text evidence="2">The sequence shown here is derived from an EMBL/GenBank/DDBJ whole genome shotgun (WGS) entry which is preliminary data.</text>
</comment>
<dbReference type="AlphaFoldDB" id="A0A6I5A1V8"/>
<dbReference type="PANTHER" id="PTHR35531:SF1">
    <property type="entry name" value="INNER MEMBRANE PROTEIN YBCI-RELATED"/>
    <property type="match status" value="1"/>
</dbReference>
<keyword evidence="1" id="KW-1133">Transmembrane helix</keyword>
<dbReference type="InterPro" id="IPR007404">
    <property type="entry name" value="YdjM-like"/>
</dbReference>
<dbReference type="GO" id="GO:0016787">
    <property type="term" value="F:hydrolase activity"/>
    <property type="evidence" value="ECO:0007669"/>
    <property type="project" value="UniProtKB-KW"/>
</dbReference>
<feature type="transmembrane region" description="Helical" evidence="1">
    <location>
        <begin position="112"/>
        <end position="129"/>
    </location>
</feature>
<evidence type="ECO:0000313" key="3">
    <source>
        <dbReference type="Proteomes" id="UP000468638"/>
    </source>
</evidence>
<evidence type="ECO:0000256" key="1">
    <source>
        <dbReference type="SAM" id="Phobius"/>
    </source>
</evidence>
<name>A0A6I5A1V8_9BACI</name>